<dbReference type="Proteomes" id="UP000323924">
    <property type="component" value="Unassembled WGS sequence"/>
</dbReference>
<dbReference type="AlphaFoldDB" id="A0AB34CAP7"/>
<evidence type="ECO:0000313" key="2">
    <source>
        <dbReference type="Proteomes" id="UP000323924"/>
    </source>
</evidence>
<accession>A0AB34CAP7</accession>
<comment type="caution">
    <text evidence="1">The sequence shown here is derived from an EMBL/GenBank/DDBJ whole genome shotgun (WGS) entry which is preliminary data.</text>
</comment>
<protein>
    <submittedName>
        <fullName evidence="1">Uncharacterized protein</fullName>
    </submittedName>
</protein>
<proteinExistence type="predicted"/>
<gene>
    <name evidence="1" type="ORF">F2A38_06585</name>
</gene>
<sequence>MGTRNTRQLAQYFCPGNDKQGQNLVALTYKKKQGVLQMKMFTEHLDISIAELALQTSYTTNINAR</sequence>
<dbReference type="EMBL" id="VWPC01000006">
    <property type="protein sequence ID" value="KAA5844255.1"/>
    <property type="molecule type" value="Genomic_DNA"/>
</dbReference>
<organism evidence="1 2">
    <name type="scientific">Pseudomonas chlororaphis</name>
    <dbReference type="NCBI Taxonomy" id="587753"/>
    <lineage>
        <taxon>Bacteria</taxon>
        <taxon>Pseudomonadati</taxon>
        <taxon>Pseudomonadota</taxon>
        <taxon>Gammaproteobacteria</taxon>
        <taxon>Pseudomonadales</taxon>
        <taxon>Pseudomonadaceae</taxon>
        <taxon>Pseudomonas</taxon>
    </lineage>
</organism>
<name>A0AB34CAP7_9PSED</name>
<evidence type="ECO:0000313" key="1">
    <source>
        <dbReference type="EMBL" id="KAA5844255.1"/>
    </source>
</evidence>
<reference evidence="1 2" key="1">
    <citation type="submission" date="2019-09" db="EMBL/GenBank/DDBJ databases">
        <authorList>
            <person name="Vacheron J."/>
            <person name="Dubost A."/>
            <person name="Prigent-Combaret C."/>
            <person name="Muller D."/>
        </authorList>
    </citation>
    <scope>NUCLEOTIDE SEQUENCE [LARGE SCALE GENOMIC DNA]</scope>
    <source>
        <strain evidence="1 2">JV497</strain>
    </source>
</reference>